<evidence type="ECO:0000256" key="1">
    <source>
        <dbReference type="SAM" id="MobiDB-lite"/>
    </source>
</evidence>
<sequence length="80" mass="8876">LHGRRSRRPQRPSRQGRPVGGPGWQPGRQRSGAAVRDVRVRYRSSVAHPGSCDLHHAVRLVPTDPRVGAGGDHPSYPRRM</sequence>
<evidence type="ECO:0000313" key="2">
    <source>
        <dbReference type="EMBL" id="SVC64266.1"/>
    </source>
</evidence>
<dbReference type="EMBL" id="UINC01102552">
    <property type="protein sequence ID" value="SVC64266.1"/>
    <property type="molecule type" value="Genomic_DNA"/>
</dbReference>
<feature type="compositionally biased region" description="Basic residues" evidence="1">
    <location>
        <begin position="1"/>
        <end position="11"/>
    </location>
</feature>
<dbReference type="AlphaFoldDB" id="A0A382NT65"/>
<feature type="non-terminal residue" evidence="2">
    <location>
        <position position="1"/>
    </location>
</feature>
<organism evidence="2">
    <name type="scientific">marine metagenome</name>
    <dbReference type="NCBI Taxonomy" id="408172"/>
    <lineage>
        <taxon>unclassified sequences</taxon>
        <taxon>metagenomes</taxon>
        <taxon>ecological metagenomes</taxon>
    </lineage>
</organism>
<reference evidence="2" key="1">
    <citation type="submission" date="2018-05" db="EMBL/GenBank/DDBJ databases">
        <authorList>
            <person name="Lanie J.A."/>
            <person name="Ng W.-L."/>
            <person name="Kazmierczak K.M."/>
            <person name="Andrzejewski T.M."/>
            <person name="Davidsen T.M."/>
            <person name="Wayne K.J."/>
            <person name="Tettelin H."/>
            <person name="Glass J.I."/>
            <person name="Rusch D."/>
            <person name="Podicherti R."/>
            <person name="Tsui H.-C.T."/>
            <person name="Winkler M.E."/>
        </authorList>
    </citation>
    <scope>NUCLEOTIDE SEQUENCE</scope>
</reference>
<accession>A0A382NT65</accession>
<proteinExistence type="predicted"/>
<feature type="non-terminal residue" evidence="2">
    <location>
        <position position="80"/>
    </location>
</feature>
<gene>
    <name evidence="2" type="ORF">METZ01_LOCUS317120</name>
</gene>
<name>A0A382NT65_9ZZZZ</name>
<feature type="region of interest" description="Disordered" evidence="1">
    <location>
        <begin position="1"/>
        <end position="35"/>
    </location>
</feature>
<protein>
    <submittedName>
        <fullName evidence="2">Uncharacterized protein</fullName>
    </submittedName>
</protein>